<gene>
    <name evidence="1" type="ORF">PZA18_17365</name>
</gene>
<evidence type="ECO:0000313" key="1">
    <source>
        <dbReference type="EMBL" id="MDK2125826.1"/>
    </source>
</evidence>
<dbReference type="Proteomes" id="UP001172778">
    <property type="component" value="Unassembled WGS sequence"/>
</dbReference>
<dbReference type="EMBL" id="JARRAF010000025">
    <property type="protein sequence ID" value="MDK2125826.1"/>
    <property type="molecule type" value="Genomic_DNA"/>
</dbReference>
<evidence type="ECO:0000313" key="2">
    <source>
        <dbReference type="Proteomes" id="UP001172778"/>
    </source>
</evidence>
<dbReference type="RefSeq" id="WP_284102140.1">
    <property type="nucleotide sequence ID" value="NZ_JARRAF010000025.1"/>
</dbReference>
<name>A0ABT7E0I1_9NEIS</name>
<keyword evidence="2" id="KW-1185">Reference proteome</keyword>
<proteinExistence type="predicted"/>
<organism evidence="1 2">
    <name type="scientific">Parachitinimonas caeni</name>
    <dbReference type="NCBI Taxonomy" id="3031301"/>
    <lineage>
        <taxon>Bacteria</taxon>
        <taxon>Pseudomonadati</taxon>
        <taxon>Pseudomonadota</taxon>
        <taxon>Betaproteobacteria</taxon>
        <taxon>Neisseriales</taxon>
        <taxon>Chitinibacteraceae</taxon>
        <taxon>Parachitinimonas</taxon>
    </lineage>
</organism>
<reference evidence="1" key="1">
    <citation type="submission" date="2023-03" db="EMBL/GenBank/DDBJ databases">
        <title>Chitinimonas shenzhenensis gen. nov., sp. nov., a novel member of family Burkholderiaceae isolated from activated sludge collected in Shen Zhen, China.</title>
        <authorList>
            <person name="Wang X."/>
        </authorList>
    </citation>
    <scope>NUCLEOTIDE SEQUENCE</scope>
    <source>
        <strain evidence="1">DQS-5</strain>
    </source>
</reference>
<comment type="caution">
    <text evidence="1">The sequence shown here is derived from an EMBL/GenBank/DDBJ whole genome shotgun (WGS) entry which is preliminary data.</text>
</comment>
<protein>
    <submittedName>
        <fullName evidence="1">Uncharacterized protein</fullName>
    </submittedName>
</protein>
<sequence length="138" mass="16058">MNFVYIKDDARHEIESREEYKQAQRVAECDYLTSCWADFTNDVIFFHFSEEGNYERPPGEYLLFIKGQGVSIRAYRFAKWQDGVGRVVDYLICSVDWLAEGEFDRDTCFSILLEAFKGVESRRPMAAAEIKLDISEIA</sequence>
<accession>A0ABT7E0I1</accession>